<dbReference type="PANTHER" id="PTHR43808:SF31">
    <property type="entry name" value="N-ACETYL-L-CITRULLINE DEACETYLASE"/>
    <property type="match status" value="1"/>
</dbReference>
<evidence type="ECO:0000256" key="12">
    <source>
        <dbReference type="ARBA" id="ARBA00023154"/>
    </source>
</evidence>
<keyword evidence="9 18" id="KW-0378">Hydrolase</keyword>
<dbReference type="NCBIfam" id="NF009557">
    <property type="entry name" value="PRK13009.1"/>
    <property type="match status" value="1"/>
</dbReference>
<dbReference type="Proteomes" id="UP000333665">
    <property type="component" value="Unassembled WGS sequence"/>
</dbReference>
<dbReference type="Gene3D" id="1.10.150.900">
    <property type="match status" value="1"/>
</dbReference>
<evidence type="ECO:0000313" key="18">
    <source>
        <dbReference type="EMBL" id="EAL8416258.1"/>
    </source>
</evidence>
<dbReference type="GO" id="GO:0009089">
    <property type="term" value="P:lysine biosynthetic process via diaminopimelate"/>
    <property type="evidence" value="ECO:0007669"/>
    <property type="project" value="UniProtKB-UniRule"/>
</dbReference>
<dbReference type="Proteomes" id="UP000557830">
    <property type="component" value="Unassembled WGS sequence"/>
</dbReference>
<comment type="catalytic activity">
    <reaction evidence="14">
        <text>N-succinyl-(2S,6S)-2,6-diaminopimelate + H2O = (2S,6S)-2,6-diaminopimelate + succinate</text>
        <dbReference type="Rhea" id="RHEA:22608"/>
        <dbReference type="ChEBI" id="CHEBI:15377"/>
        <dbReference type="ChEBI" id="CHEBI:30031"/>
        <dbReference type="ChEBI" id="CHEBI:57609"/>
        <dbReference type="ChEBI" id="CHEBI:58087"/>
        <dbReference type="EC" id="3.5.1.18"/>
    </reaction>
</comment>
<dbReference type="NCBIfam" id="TIGR01246">
    <property type="entry name" value="dapE_proteo"/>
    <property type="match status" value="1"/>
</dbReference>
<organism evidence="18 19">
    <name type="scientific">Campylobacter coli</name>
    <dbReference type="NCBI Taxonomy" id="195"/>
    <lineage>
        <taxon>Bacteria</taxon>
        <taxon>Pseudomonadati</taxon>
        <taxon>Campylobacterota</taxon>
        <taxon>Epsilonproteobacteria</taxon>
        <taxon>Campylobacterales</taxon>
        <taxon>Campylobacteraceae</taxon>
        <taxon>Campylobacter</taxon>
    </lineage>
</organism>
<evidence type="ECO:0000256" key="11">
    <source>
        <dbReference type="ARBA" id="ARBA00022915"/>
    </source>
</evidence>
<name>A0A3K5JPP4_CAMCO</name>
<evidence type="ECO:0000256" key="8">
    <source>
        <dbReference type="ARBA" id="ARBA00022723"/>
    </source>
</evidence>
<dbReference type="SUPFAM" id="SSF53187">
    <property type="entry name" value="Zn-dependent exopeptidases"/>
    <property type="match status" value="1"/>
</dbReference>
<evidence type="ECO:0000256" key="10">
    <source>
        <dbReference type="ARBA" id="ARBA00022833"/>
    </source>
</evidence>
<dbReference type="GO" id="GO:0019877">
    <property type="term" value="P:diaminopimelate biosynthetic process"/>
    <property type="evidence" value="ECO:0007669"/>
    <property type="project" value="UniProtKB-KW"/>
</dbReference>
<evidence type="ECO:0000259" key="16">
    <source>
        <dbReference type="Pfam" id="PF07687"/>
    </source>
</evidence>
<dbReference type="RefSeq" id="WP_058001412.1">
    <property type="nucleotide sequence ID" value="NZ_JBDHNX010000001.1"/>
</dbReference>
<evidence type="ECO:0000256" key="2">
    <source>
        <dbReference type="ARBA" id="ARBA00005130"/>
    </source>
</evidence>
<evidence type="ECO:0000256" key="5">
    <source>
        <dbReference type="ARBA" id="ARBA00011921"/>
    </source>
</evidence>
<comment type="cofactor">
    <cofactor evidence="1">
        <name>Zn(2+)</name>
        <dbReference type="ChEBI" id="CHEBI:29105"/>
    </cofactor>
</comment>
<dbReference type="InterPro" id="IPR001261">
    <property type="entry name" value="ArgE/DapE_CS"/>
</dbReference>
<comment type="subunit">
    <text evidence="4">Homodimer.</text>
</comment>
<dbReference type="CDD" id="cd03891">
    <property type="entry name" value="M20_DapE_proteobac"/>
    <property type="match status" value="1"/>
</dbReference>
<keyword evidence="13" id="KW-0170">Cobalt</keyword>
<keyword evidence="7" id="KW-0028">Amino-acid biosynthesis</keyword>
<evidence type="ECO:0000256" key="15">
    <source>
        <dbReference type="NCBIfam" id="TIGR01246"/>
    </source>
</evidence>
<dbReference type="PROSITE" id="PS00758">
    <property type="entry name" value="ARGE_DAPE_CPG2_1"/>
    <property type="match status" value="1"/>
</dbReference>
<feature type="domain" description="Peptidase M20 dimerisation" evidence="16">
    <location>
        <begin position="168"/>
        <end position="269"/>
    </location>
</feature>
<dbReference type="InterPro" id="IPR050072">
    <property type="entry name" value="Peptidase_M20A"/>
</dbReference>
<gene>
    <name evidence="18" type="primary">dapE</name>
    <name evidence="17" type="ORF">BU953_02355</name>
    <name evidence="18" type="ORF">DYF97_02360</name>
</gene>
<dbReference type="EMBL" id="AABUYW010000003">
    <property type="protein sequence ID" value="EAJ1076472.1"/>
    <property type="molecule type" value="Genomic_DNA"/>
</dbReference>
<dbReference type="InterPro" id="IPR005941">
    <property type="entry name" value="DapE_proteobac"/>
</dbReference>
<dbReference type="HAMAP" id="MF_01690">
    <property type="entry name" value="DapE"/>
    <property type="match status" value="1"/>
</dbReference>
<dbReference type="PANTHER" id="PTHR43808">
    <property type="entry name" value="ACETYLORNITHINE DEACETYLASE"/>
    <property type="match status" value="1"/>
</dbReference>
<evidence type="ECO:0000256" key="4">
    <source>
        <dbReference type="ARBA" id="ARBA00011738"/>
    </source>
</evidence>
<proteinExistence type="inferred from homology"/>
<evidence type="ECO:0000256" key="7">
    <source>
        <dbReference type="ARBA" id="ARBA00022605"/>
    </source>
</evidence>
<evidence type="ECO:0000256" key="9">
    <source>
        <dbReference type="ARBA" id="ARBA00022801"/>
    </source>
</evidence>
<dbReference type="UniPathway" id="UPA00034">
    <property type="reaction ID" value="UER00021"/>
</dbReference>
<dbReference type="InterPro" id="IPR002933">
    <property type="entry name" value="Peptidase_M20"/>
</dbReference>
<comment type="pathway">
    <text evidence="2">Amino-acid biosynthesis; L-lysine biosynthesis via DAP pathway; LL-2,6-diaminopimelate from (S)-tetrahydrodipicolinate (succinylase route): step 3/3.</text>
</comment>
<evidence type="ECO:0000256" key="1">
    <source>
        <dbReference type="ARBA" id="ARBA00001947"/>
    </source>
</evidence>
<evidence type="ECO:0000256" key="6">
    <source>
        <dbReference type="ARBA" id="ARBA00022391"/>
    </source>
</evidence>
<dbReference type="GO" id="GO:0046872">
    <property type="term" value="F:metal ion binding"/>
    <property type="evidence" value="ECO:0007669"/>
    <property type="project" value="UniProtKB-KW"/>
</dbReference>
<dbReference type="GO" id="GO:0008777">
    <property type="term" value="F:acetylornithine deacetylase activity"/>
    <property type="evidence" value="ECO:0007669"/>
    <property type="project" value="TreeGrafter"/>
</dbReference>
<dbReference type="InterPro" id="IPR011650">
    <property type="entry name" value="Peptidase_M20_dimer"/>
</dbReference>
<evidence type="ECO:0000256" key="14">
    <source>
        <dbReference type="ARBA" id="ARBA00051301"/>
    </source>
</evidence>
<dbReference type="GO" id="GO:0006526">
    <property type="term" value="P:L-arginine biosynthetic process"/>
    <property type="evidence" value="ECO:0007669"/>
    <property type="project" value="TreeGrafter"/>
</dbReference>
<comment type="similarity">
    <text evidence="3">Belongs to the peptidase M20A family. DapE subfamily.</text>
</comment>
<dbReference type="GO" id="GO:0009014">
    <property type="term" value="F:succinyl-diaminopimelate desuccinylase activity"/>
    <property type="evidence" value="ECO:0007669"/>
    <property type="project" value="UniProtKB-UniRule"/>
</dbReference>
<keyword evidence="11" id="KW-0220">Diaminopimelate biosynthesis</keyword>
<dbReference type="EMBL" id="AACRQU010000003">
    <property type="protein sequence ID" value="EAL8416258.1"/>
    <property type="molecule type" value="Genomic_DNA"/>
</dbReference>
<accession>A0A3K5JPP4</accession>
<dbReference type="AlphaFoldDB" id="A0A3K5JPP4"/>
<keyword evidence="12" id="KW-0457">Lysine biosynthesis</keyword>
<evidence type="ECO:0000313" key="17">
    <source>
        <dbReference type="EMBL" id="EAJ1076472.1"/>
    </source>
</evidence>
<comment type="caution">
    <text evidence="18">The sequence shown here is derived from an EMBL/GenBank/DDBJ whole genome shotgun (WGS) entry which is preliminary data.</text>
</comment>
<dbReference type="PROSITE" id="PS00759">
    <property type="entry name" value="ARGE_DAPE_CPG2_2"/>
    <property type="match status" value="1"/>
</dbReference>
<reference evidence="18 19" key="1">
    <citation type="submission" date="2018-08" db="EMBL/GenBank/DDBJ databases">
        <authorList>
            <consortium name="NARMS: The National Antimicrobial Resistance Monitoring System"/>
        </authorList>
    </citation>
    <scope>NUCLEOTIDE SEQUENCE [LARGE SCALE GENOMIC DNA]</scope>
    <source>
        <strain evidence="18 19">FSIS11812579</strain>
        <strain evidence="17 20">FSIS1609200</strain>
    </source>
</reference>
<evidence type="ECO:0000313" key="20">
    <source>
        <dbReference type="Proteomes" id="UP000557830"/>
    </source>
</evidence>
<evidence type="ECO:0000256" key="13">
    <source>
        <dbReference type="ARBA" id="ARBA00023285"/>
    </source>
</evidence>
<evidence type="ECO:0000313" key="19">
    <source>
        <dbReference type="Proteomes" id="UP000333665"/>
    </source>
</evidence>
<evidence type="ECO:0000256" key="3">
    <source>
        <dbReference type="ARBA" id="ARBA00006746"/>
    </source>
</evidence>
<protein>
    <recommendedName>
        <fullName evidence="6 15">Succinyl-diaminopimelate desuccinylase</fullName>
        <ecNumber evidence="5 15">3.5.1.18</ecNumber>
    </recommendedName>
</protein>
<dbReference type="SUPFAM" id="SSF55031">
    <property type="entry name" value="Bacterial exopeptidase dimerisation domain"/>
    <property type="match status" value="1"/>
</dbReference>
<dbReference type="Pfam" id="PF07687">
    <property type="entry name" value="M20_dimer"/>
    <property type="match status" value="1"/>
</dbReference>
<dbReference type="Pfam" id="PF01546">
    <property type="entry name" value="Peptidase_M20"/>
    <property type="match status" value="1"/>
</dbReference>
<dbReference type="Gene3D" id="3.30.70.360">
    <property type="match status" value="1"/>
</dbReference>
<keyword evidence="10" id="KW-0862">Zinc</keyword>
<dbReference type="InterPro" id="IPR036264">
    <property type="entry name" value="Bact_exopeptidase_dim_dom"/>
</dbReference>
<dbReference type="EC" id="3.5.1.18" evidence="5 15"/>
<keyword evidence="8" id="KW-0479">Metal-binding</keyword>
<sequence length="366" mass="40543">MNAKEFLIELLKFKSVTPNDDGALNFIAMELSDFEAFFIEKEGIKNLLLTKKFKDEGEHLAFGGHVDVVPAGEGWSNNAFAPVEKEGFIYARGAQDMKSGVAAFVDAAKNADFKGARLSLILTSDEEGEAIYGTKAVLEWMQERDMLPDYAVVAEPTCVKKIGDSIKIGRRGSINGKLLIRGKQGHVAYPEKCINPVHDFAPVLKLLAGFDLDPGSAEFSPSKIVITDIRGGMGVCNVTPNDLKLMFNVRNSPDTSLEDVKSYVEKICHGLNYELELKQSSEAFLTNIDNKIVQKMNESVQKITHEVPELNTKGGTSDARYFAKYGVKVVEFGVCNDRIHAIDERVSVEEFEKLCLVFKDLVENFN</sequence>
<dbReference type="Gene3D" id="3.40.630.10">
    <property type="entry name" value="Zn peptidases"/>
    <property type="match status" value="1"/>
</dbReference>